<name>A0ABN8MDY3_9CNID</name>
<accession>A0ABN8MDY3</accession>
<reference evidence="1 2" key="1">
    <citation type="submission" date="2022-05" db="EMBL/GenBank/DDBJ databases">
        <authorList>
            <consortium name="Genoscope - CEA"/>
            <person name="William W."/>
        </authorList>
    </citation>
    <scope>NUCLEOTIDE SEQUENCE [LARGE SCALE GENOMIC DNA]</scope>
</reference>
<evidence type="ECO:0000313" key="1">
    <source>
        <dbReference type="EMBL" id="CAH3027918.1"/>
    </source>
</evidence>
<protein>
    <submittedName>
        <fullName evidence="1">Uncharacterized protein</fullName>
    </submittedName>
</protein>
<proteinExistence type="predicted"/>
<evidence type="ECO:0000313" key="2">
    <source>
        <dbReference type="Proteomes" id="UP001159427"/>
    </source>
</evidence>
<organism evidence="1 2">
    <name type="scientific">Porites evermanni</name>
    <dbReference type="NCBI Taxonomy" id="104178"/>
    <lineage>
        <taxon>Eukaryota</taxon>
        <taxon>Metazoa</taxon>
        <taxon>Cnidaria</taxon>
        <taxon>Anthozoa</taxon>
        <taxon>Hexacorallia</taxon>
        <taxon>Scleractinia</taxon>
        <taxon>Fungiina</taxon>
        <taxon>Poritidae</taxon>
        <taxon>Porites</taxon>
    </lineage>
</organism>
<gene>
    <name evidence="1" type="ORF">PEVE_00032676</name>
</gene>
<keyword evidence="2" id="KW-1185">Reference proteome</keyword>
<dbReference type="EMBL" id="CALNXI010000479">
    <property type="protein sequence ID" value="CAH3027918.1"/>
    <property type="molecule type" value="Genomic_DNA"/>
</dbReference>
<comment type="caution">
    <text evidence="1">The sequence shown here is derived from an EMBL/GenBank/DDBJ whole genome shotgun (WGS) entry which is preliminary data.</text>
</comment>
<sequence length="139" mass="15838">LIGNVNKNSHAKFQVDTTKLYRDIGERIFVSRADLAGKGSPLGLTRLVRGFSKKAEESDELARKRFFRRIFGILWFGNKIGEGQFRGKALPTYVYPDCLKGAIRERLSEDLRDYPNPETSAVYKVTMSDLHEAKWPGDK</sequence>
<dbReference type="Proteomes" id="UP001159427">
    <property type="component" value="Unassembled WGS sequence"/>
</dbReference>
<feature type="non-terminal residue" evidence="1">
    <location>
        <position position="1"/>
    </location>
</feature>